<accession>A0A0C9WXP2</accession>
<evidence type="ECO:0000313" key="2">
    <source>
        <dbReference type="EMBL" id="KIJ93688.1"/>
    </source>
</evidence>
<feature type="transmembrane region" description="Helical" evidence="1">
    <location>
        <begin position="34"/>
        <end position="51"/>
    </location>
</feature>
<evidence type="ECO:0000313" key="3">
    <source>
        <dbReference type="Proteomes" id="UP000054477"/>
    </source>
</evidence>
<keyword evidence="1" id="KW-1133">Transmembrane helix</keyword>
<evidence type="ECO:0000256" key="1">
    <source>
        <dbReference type="SAM" id="Phobius"/>
    </source>
</evidence>
<keyword evidence="1" id="KW-0472">Membrane</keyword>
<sequence length="52" mass="5205">MATDDVVGSAVVVFVVVGEGDGQAMGGEGDDDDGASFAMLFGVGVVLAVVWW</sequence>
<gene>
    <name evidence="2" type="ORF">K443DRAFT_12678</name>
</gene>
<protein>
    <submittedName>
        <fullName evidence="2">Uncharacterized protein</fullName>
    </submittedName>
</protein>
<organism evidence="2 3">
    <name type="scientific">Laccaria amethystina LaAM-08-1</name>
    <dbReference type="NCBI Taxonomy" id="1095629"/>
    <lineage>
        <taxon>Eukaryota</taxon>
        <taxon>Fungi</taxon>
        <taxon>Dikarya</taxon>
        <taxon>Basidiomycota</taxon>
        <taxon>Agaricomycotina</taxon>
        <taxon>Agaricomycetes</taxon>
        <taxon>Agaricomycetidae</taxon>
        <taxon>Agaricales</taxon>
        <taxon>Agaricineae</taxon>
        <taxon>Hydnangiaceae</taxon>
        <taxon>Laccaria</taxon>
    </lineage>
</organism>
<feature type="non-terminal residue" evidence="2">
    <location>
        <position position="52"/>
    </location>
</feature>
<reference evidence="3" key="2">
    <citation type="submission" date="2015-01" db="EMBL/GenBank/DDBJ databases">
        <title>Evolutionary Origins and Diversification of the Mycorrhizal Mutualists.</title>
        <authorList>
            <consortium name="DOE Joint Genome Institute"/>
            <consortium name="Mycorrhizal Genomics Consortium"/>
            <person name="Kohler A."/>
            <person name="Kuo A."/>
            <person name="Nagy L.G."/>
            <person name="Floudas D."/>
            <person name="Copeland A."/>
            <person name="Barry K.W."/>
            <person name="Cichocki N."/>
            <person name="Veneault-Fourrey C."/>
            <person name="LaButti K."/>
            <person name="Lindquist E.A."/>
            <person name="Lipzen A."/>
            <person name="Lundell T."/>
            <person name="Morin E."/>
            <person name="Murat C."/>
            <person name="Riley R."/>
            <person name="Ohm R."/>
            <person name="Sun H."/>
            <person name="Tunlid A."/>
            <person name="Henrissat B."/>
            <person name="Grigoriev I.V."/>
            <person name="Hibbett D.S."/>
            <person name="Martin F."/>
        </authorList>
    </citation>
    <scope>NUCLEOTIDE SEQUENCE [LARGE SCALE GENOMIC DNA]</scope>
    <source>
        <strain evidence="3">LaAM-08-1</strain>
    </source>
</reference>
<dbReference type="HOGENOM" id="CLU_3092973_0_0_1"/>
<proteinExistence type="predicted"/>
<keyword evidence="1" id="KW-0812">Transmembrane</keyword>
<dbReference type="Proteomes" id="UP000054477">
    <property type="component" value="Unassembled WGS sequence"/>
</dbReference>
<reference evidence="2 3" key="1">
    <citation type="submission" date="2014-04" db="EMBL/GenBank/DDBJ databases">
        <authorList>
            <consortium name="DOE Joint Genome Institute"/>
            <person name="Kuo A."/>
            <person name="Kohler A."/>
            <person name="Nagy L.G."/>
            <person name="Floudas D."/>
            <person name="Copeland A."/>
            <person name="Barry K.W."/>
            <person name="Cichocki N."/>
            <person name="Veneault-Fourrey C."/>
            <person name="LaButti K."/>
            <person name="Lindquist E.A."/>
            <person name="Lipzen A."/>
            <person name="Lundell T."/>
            <person name="Morin E."/>
            <person name="Murat C."/>
            <person name="Sun H."/>
            <person name="Tunlid A."/>
            <person name="Henrissat B."/>
            <person name="Grigoriev I.V."/>
            <person name="Hibbett D.S."/>
            <person name="Martin F."/>
            <person name="Nordberg H.P."/>
            <person name="Cantor M.N."/>
            <person name="Hua S.X."/>
        </authorList>
    </citation>
    <scope>NUCLEOTIDE SEQUENCE [LARGE SCALE GENOMIC DNA]</scope>
    <source>
        <strain evidence="2 3">LaAM-08-1</strain>
    </source>
</reference>
<keyword evidence="3" id="KW-1185">Reference proteome</keyword>
<dbReference type="AlphaFoldDB" id="A0A0C9WXP2"/>
<name>A0A0C9WXP2_9AGAR</name>
<dbReference type="EMBL" id="KN838830">
    <property type="protein sequence ID" value="KIJ93688.1"/>
    <property type="molecule type" value="Genomic_DNA"/>
</dbReference>